<evidence type="ECO:0000256" key="3">
    <source>
        <dbReference type="ARBA" id="ARBA00022679"/>
    </source>
</evidence>
<evidence type="ECO:0000259" key="6">
    <source>
        <dbReference type="PROSITE" id="PS50075"/>
    </source>
</evidence>
<gene>
    <name evidence="7" type="ORF">DM02DRAFT_721471</name>
</gene>
<dbReference type="PANTHER" id="PTHR43775">
    <property type="entry name" value="FATTY ACID SYNTHASE"/>
    <property type="match status" value="1"/>
</dbReference>
<evidence type="ECO:0000256" key="5">
    <source>
        <dbReference type="SAM" id="MobiDB-lite"/>
    </source>
</evidence>
<evidence type="ECO:0000256" key="1">
    <source>
        <dbReference type="ARBA" id="ARBA00022450"/>
    </source>
</evidence>
<evidence type="ECO:0000256" key="4">
    <source>
        <dbReference type="ARBA" id="ARBA00023268"/>
    </source>
</evidence>
<dbReference type="InterPro" id="IPR013968">
    <property type="entry name" value="PKS_KR"/>
</dbReference>
<dbReference type="Pfam" id="PF08659">
    <property type="entry name" value="KR"/>
    <property type="match status" value="1"/>
</dbReference>
<dbReference type="Gene3D" id="3.90.180.10">
    <property type="entry name" value="Medium-chain alcohol dehydrogenases, catalytic domain"/>
    <property type="match status" value="1"/>
</dbReference>
<keyword evidence="1" id="KW-0596">Phosphopantetheine</keyword>
<dbReference type="PROSITE" id="PS50075">
    <property type="entry name" value="CARRIER"/>
    <property type="match status" value="1"/>
</dbReference>
<dbReference type="GO" id="GO:0031177">
    <property type="term" value="F:phosphopantetheine binding"/>
    <property type="evidence" value="ECO:0007669"/>
    <property type="project" value="InterPro"/>
</dbReference>
<proteinExistence type="predicted"/>
<dbReference type="Pfam" id="PF00550">
    <property type="entry name" value="PP-binding"/>
    <property type="match status" value="1"/>
</dbReference>
<dbReference type="EMBL" id="KZ805553">
    <property type="protein sequence ID" value="PVH94050.1"/>
    <property type="molecule type" value="Genomic_DNA"/>
</dbReference>
<evidence type="ECO:0000256" key="2">
    <source>
        <dbReference type="ARBA" id="ARBA00022553"/>
    </source>
</evidence>
<dbReference type="PANTHER" id="PTHR43775:SF49">
    <property type="entry name" value="SYNTHASE, PUTATIVE (JCVI)-RELATED"/>
    <property type="match status" value="1"/>
</dbReference>
<reference evidence="7 8" key="1">
    <citation type="journal article" date="2018" name="Sci. Rep.">
        <title>Comparative genomics provides insights into the lifestyle and reveals functional heterogeneity of dark septate endophytic fungi.</title>
        <authorList>
            <person name="Knapp D.G."/>
            <person name="Nemeth J.B."/>
            <person name="Barry K."/>
            <person name="Hainaut M."/>
            <person name="Henrissat B."/>
            <person name="Johnson J."/>
            <person name="Kuo A."/>
            <person name="Lim J.H.P."/>
            <person name="Lipzen A."/>
            <person name="Nolan M."/>
            <person name="Ohm R.A."/>
            <person name="Tamas L."/>
            <person name="Grigoriev I.V."/>
            <person name="Spatafora J.W."/>
            <person name="Nagy L.G."/>
            <person name="Kovacs G.M."/>
        </authorList>
    </citation>
    <scope>NUCLEOTIDE SEQUENCE [LARGE SCALE GENOMIC DNA]</scope>
    <source>
        <strain evidence="7 8">DSE2036</strain>
    </source>
</reference>
<feature type="compositionally biased region" description="Polar residues" evidence="5">
    <location>
        <begin position="422"/>
        <end position="433"/>
    </location>
</feature>
<keyword evidence="3" id="KW-0808">Transferase</keyword>
<dbReference type="InterPro" id="IPR057326">
    <property type="entry name" value="KR_dom"/>
</dbReference>
<feature type="region of interest" description="Disordered" evidence="5">
    <location>
        <begin position="422"/>
        <end position="442"/>
    </location>
</feature>
<dbReference type="OrthoDB" id="3797266at2759"/>
<evidence type="ECO:0000313" key="8">
    <source>
        <dbReference type="Proteomes" id="UP000244855"/>
    </source>
</evidence>
<accession>A0A2V1D7I1</accession>
<dbReference type="InterPro" id="IPR020843">
    <property type="entry name" value="ER"/>
</dbReference>
<name>A0A2V1D7I1_9PLEO</name>
<dbReference type="InterPro" id="IPR013149">
    <property type="entry name" value="ADH-like_C"/>
</dbReference>
<dbReference type="Pfam" id="PF00107">
    <property type="entry name" value="ADH_zinc_N"/>
    <property type="match status" value="1"/>
</dbReference>
<dbReference type="STRING" id="97972.A0A2V1D7I1"/>
<dbReference type="SMART" id="SM00823">
    <property type="entry name" value="PKS_PP"/>
    <property type="match status" value="1"/>
</dbReference>
<keyword evidence="4" id="KW-0511">Multifunctional enzyme</keyword>
<protein>
    <submittedName>
        <fullName evidence="7">KR-domain-containing protein</fullName>
    </submittedName>
</protein>
<dbReference type="InterPro" id="IPR036291">
    <property type="entry name" value="NAD(P)-bd_dom_sf"/>
</dbReference>
<dbReference type="CDD" id="cd05195">
    <property type="entry name" value="enoyl_red"/>
    <property type="match status" value="1"/>
</dbReference>
<dbReference type="Gene3D" id="1.10.1200.10">
    <property type="entry name" value="ACP-like"/>
    <property type="match status" value="1"/>
</dbReference>
<sequence>MHVPQRSLTKDQSVLIHSACGEVGIVAIQICQMQGAEIYTTVGNEEKAQYLVDTFQIPRSRIFDSRSDSFLASLMNETQGRGVDLVLNSLSGELLHASWSCVAPYGKMLIGKRDFIGKGMLAMDVFLKNRSFVGIDLGALGEERPEECRRLLQQCLGYYNRGFIQPIKPIKCFAAHMGKIVINMPPSANELSIKRTSQTTQFRGDACYILVGGLGGLGRAISTWMVECGARNLIYLSRSAGKSAVDQAFFSELEAQNCHVTAVLGSVSSMEDIERAVGSVSVPIAGVMQMSMVLRDQNFLQMKHKHWIEVVAPKVNGTWNLHNALKKVKLDFFLLFSSIAGVVGQWGQSNYASANTFLDSFVQYRHTLSLPASVINICAMKDIGYLAENEGMIDRVVKLGTQMVGETELLRSISLAIEASTPKSKNQRSSHGSEITIGLGSTKPLDDPTNRLPWKRDVRMALYRNRDINQETVTIGTDHVKNFIESVASDPDILNLEQNLGFLTREIGLCIKSMIFNLDDELDPGCKLTDAGVDSLVSIEIRNWWRRMLGLEISALEIMNAGTLGNLGKIASEGLRQKHTESDGSHPVLVTKAP</sequence>
<organism evidence="7 8">
    <name type="scientific">Periconia macrospinosa</name>
    <dbReference type="NCBI Taxonomy" id="97972"/>
    <lineage>
        <taxon>Eukaryota</taxon>
        <taxon>Fungi</taxon>
        <taxon>Dikarya</taxon>
        <taxon>Ascomycota</taxon>
        <taxon>Pezizomycotina</taxon>
        <taxon>Dothideomycetes</taxon>
        <taxon>Pleosporomycetidae</taxon>
        <taxon>Pleosporales</taxon>
        <taxon>Massarineae</taxon>
        <taxon>Periconiaceae</taxon>
        <taxon>Periconia</taxon>
    </lineage>
</organism>
<dbReference type="InterPro" id="IPR050091">
    <property type="entry name" value="PKS_NRPS_Biosynth_Enz"/>
</dbReference>
<dbReference type="SUPFAM" id="SSF51735">
    <property type="entry name" value="NAD(P)-binding Rossmann-fold domains"/>
    <property type="match status" value="2"/>
</dbReference>
<dbReference type="AlphaFoldDB" id="A0A2V1D7I1"/>
<dbReference type="Proteomes" id="UP000244855">
    <property type="component" value="Unassembled WGS sequence"/>
</dbReference>
<dbReference type="InterPro" id="IPR009081">
    <property type="entry name" value="PP-bd_ACP"/>
</dbReference>
<dbReference type="GO" id="GO:0004312">
    <property type="term" value="F:fatty acid synthase activity"/>
    <property type="evidence" value="ECO:0007669"/>
    <property type="project" value="TreeGrafter"/>
</dbReference>
<feature type="domain" description="Carrier" evidence="6">
    <location>
        <begin position="491"/>
        <end position="575"/>
    </location>
</feature>
<dbReference type="SUPFAM" id="SSF47336">
    <property type="entry name" value="ACP-like"/>
    <property type="match status" value="1"/>
</dbReference>
<evidence type="ECO:0000313" key="7">
    <source>
        <dbReference type="EMBL" id="PVH94050.1"/>
    </source>
</evidence>
<dbReference type="GO" id="GO:0006633">
    <property type="term" value="P:fatty acid biosynthetic process"/>
    <property type="evidence" value="ECO:0007669"/>
    <property type="project" value="TreeGrafter"/>
</dbReference>
<keyword evidence="8" id="KW-1185">Reference proteome</keyword>
<dbReference type="SMART" id="SM00829">
    <property type="entry name" value="PKS_ER"/>
    <property type="match status" value="1"/>
</dbReference>
<dbReference type="GO" id="GO:0044550">
    <property type="term" value="P:secondary metabolite biosynthetic process"/>
    <property type="evidence" value="ECO:0007669"/>
    <property type="project" value="TreeGrafter"/>
</dbReference>
<dbReference type="InterPro" id="IPR036736">
    <property type="entry name" value="ACP-like_sf"/>
</dbReference>
<keyword evidence="2" id="KW-0597">Phosphoprotein</keyword>
<dbReference type="SMART" id="SM00822">
    <property type="entry name" value="PKS_KR"/>
    <property type="match status" value="1"/>
</dbReference>
<dbReference type="GO" id="GO:0016491">
    <property type="term" value="F:oxidoreductase activity"/>
    <property type="evidence" value="ECO:0007669"/>
    <property type="project" value="InterPro"/>
</dbReference>
<dbReference type="InterPro" id="IPR020806">
    <property type="entry name" value="PKS_PP-bd"/>
</dbReference>
<dbReference type="Gene3D" id="3.40.50.720">
    <property type="entry name" value="NAD(P)-binding Rossmann-like Domain"/>
    <property type="match status" value="1"/>
</dbReference>